<dbReference type="OrthoDB" id="5413827at2759"/>
<dbReference type="InterPro" id="IPR038883">
    <property type="entry name" value="AN11006-like"/>
</dbReference>
<dbReference type="AlphaFoldDB" id="A0A8H4RNK9"/>
<gene>
    <name evidence="1" type="ORF">G7Y89_g6005</name>
</gene>
<comment type="caution">
    <text evidence="1">The sequence shown here is derived from an EMBL/GenBank/DDBJ whole genome shotgun (WGS) entry which is preliminary data.</text>
</comment>
<dbReference type="PANTHER" id="PTHR42085">
    <property type="entry name" value="F-BOX DOMAIN-CONTAINING PROTEIN"/>
    <property type="match status" value="1"/>
</dbReference>
<accession>A0A8H4RNK9</accession>
<name>A0A8H4RNK9_9HELO</name>
<organism evidence="1 2">
    <name type="scientific">Cudoniella acicularis</name>
    <dbReference type="NCBI Taxonomy" id="354080"/>
    <lineage>
        <taxon>Eukaryota</taxon>
        <taxon>Fungi</taxon>
        <taxon>Dikarya</taxon>
        <taxon>Ascomycota</taxon>
        <taxon>Pezizomycotina</taxon>
        <taxon>Leotiomycetes</taxon>
        <taxon>Helotiales</taxon>
        <taxon>Tricladiaceae</taxon>
        <taxon>Cudoniella</taxon>
    </lineage>
</organism>
<protein>
    <submittedName>
        <fullName evidence="1">Uncharacterized protein</fullName>
    </submittedName>
</protein>
<reference evidence="1 2" key="1">
    <citation type="submission" date="2020-03" db="EMBL/GenBank/DDBJ databases">
        <title>Draft Genome Sequence of Cudoniella acicularis.</title>
        <authorList>
            <person name="Buettner E."/>
            <person name="Kellner H."/>
        </authorList>
    </citation>
    <scope>NUCLEOTIDE SEQUENCE [LARGE SCALE GENOMIC DNA]</scope>
    <source>
        <strain evidence="1 2">DSM 108380</strain>
    </source>
</reference>
<evidence type="ECO:0000313" key="1">
    <source>
        <dbReference type="EMBL" id="KAF4632121.1"/>
    </source>
</evidence>
<keyword evidence="2" id="KW-1185">Reference proteome</keyword>
<dbReference type="Proteomes" id="UP000566819">
    <property type="component" value="Unassembled WGS sequence"/>
</dbReference>
<dbReference type="PANTHER" id="PTHR42085:SF2">
    <property type="entry name" value="F-BOX DOMAIN-CONTAINING PROTEIN"/>
    <property type="match status" value="1"/>
</dbReference>
<dbReference type="EMBL" id="JAAMPI010000376">
    <property type="protein sequence ID" value="KAF4632121.1"/>
    <property type="molecule type" value="Genomic_DNA"/>
</dbReference>
<sequence>MTRTKPGARIGGKIPDVKKLSVTSSASSLSAKARRKRRSRPRLTTYKCRSKKARPGFDAFEVKQKTPTGIKIEVISPEDGIHSLNWAIQTPPQPGADFLKLPIEIRNRIYGLVLCPARNFGMEYIVIPRKALKKFINVSSTIDNPNTIIPYNILSIVCRQFYIDVIGGSLLYKWTTFEFTSINLMANYLQRVNPAHRDQIRSVKVSVRASDKNPNLPLALFRTLATLRSLMTLQVNVLVDSGLCEITSFTFNGGQIDQVLRPPIVEKFKSQHWTLLKHLNLQDFIFLVQAYEIPHEHIHGYFNREKEGMPPLRKEIRKLIGMNEDATWRRK</sequence>
<evidence type="ECO:0000313" key="2">
    <source>
        <dbReference type="Proteomes" id="UP000566819"/>
    </source>
</evidence>
<proteinExistence type="predicted"/>